<dbReference type="EMBL" id="CP023747">
    <property type="protein sequence ID" value="QEV42986.1"/>
    <property type="molecule type" value="Genomic_DNA"/>
</dbReference>
<sequence length="159" mass="17753">MLEISFAPDVDSDIPEAAKDAWRAGRIDLATQSATNLRYGYFEYPINFIVGGHVLLSATRTPLIDIMFSLAYSVQELNSVGFSEIDFTENTHVIRIGLDEGRVAFTSSRSPAVTSDCPFEEFVSTVRKFVANGIKWLTGQYPQIVKNPALRELHKLTHI</sequence>
<evidence type="ECO:0000313" key="2">
    <source>
        <dbReference type="Proteomes" id="UP000325763"/>
    </source>
</evidence>
<name>A0A5P2WF62_9ACTN</name>
<dbReference type="AlphaFoldDB" id="A0A5P2WF62"/>
<protein>
    <submittedName>
        <fullName evidence="1">Uncharacterized protein</fullName>
    </submittedName>
</protein>
<gene>
    <name evidence="1" type="ORF">CP978_34635</name>
</gene>
<accession>A0A5P2WF62</accession>
<evidence type="ECO:0000313" key="1">
    <source>
        <dbReference type="EMBL" id="QEV42986.1"/>
    </source>
</evidence>
<dbReference type="OrthoDB" id="4319906at2"/>
<dbReference type="Proteomes" id="UP000325763">
    <property type="component" value="Chromosome"/>
</dbReference>
<organism evidence="1 2">
    <name type="scientific">Streptomyces nodosus</name>
    <dbReference type="NCBI Taxonomy" id="40318"/>
    <lineage>
        <taxon>Bacteria</taxon>
        <taxon>Bacillati</taxon>
        <taxon>Actinomycetota</taxon>
        <taxon>Actinomycetes</taxon>
        <taxon>Kitasatosporales</taxon>
        <taxon>Streptomycetaceae</taxon>
        <taxon>Streptomyces</taxon>
    </lineage>
</organism>
<proteinExistence type="predicted"/>
<dbReference type="RefSeq" id="WP_052454492.1">
    <property type="nucleotide sequence ID" value="NZ_CP009313.1"/>
</dbReference>
<reference evidence="1 2" key="1">
    <citation type="submission" date="2017-09" db="EMBL/GenBank/DDBJ databases">
        <title>Streptomyces genome completion.</title>
        <authorList>
            <person name="Lee N."/>
            <person name="Cho B.-K."/>
        </authorList>
    </citation>
    <scope>NUCLEOTIDE SEQUENCE [LARGE SCALE GENOMIC DNA]</scope>
    <source>
        <strain evidence="1 2">ATCC 14899</strain>
    </source>
</reference>
<dbReference type="KEGG" id="snq:CP978_34635"/>